<gene>
    <name evidence="1" type="ORF">HAX54_021300</name>
</gene>
<accession>A0ABS8USG8</accession>
<evidence type="ECO:0000313" key="2">
    <source>
        <dbReference type="Proteomes" id="UP000823775"/>
    </source>
</evidence>
<protein>
    <submittedName>
        <fullName evidence="1">Uncharacterized protein</fullName>
    </submittedName>
</protein>
<comment type="caution">
    <text evidence="1">The sequence shown here is derived from an EMBL/GenBank/DDBJ whole genome shotgun (WGS) entry which is preliminary data.</text>
</comment>
<reference evidence="1 2" key="1">
    <citation type="journal article" date="2021" name="BMC Genomics">
        <title>Datura genome reveals duplications of psychoactive alkaloid biosynthetic genes and high mutation rate following tissue culture.</title>
        <authorList>
            <person name="Rajewski A."/>
            <person name="Carter-House D."/>
            <person name="Stajich J."/>
            <person name="Litt A."/>
        </authorList>
    </citation>
    <scope>NUCLEOTIDE SEQUENCE [LARGE SCALE GENOMIC DNA]</scope>
    <source>
        <strain evidence="1">AR-01</strain>
    </source>
</reference>
<keyword evidence="2" id="KW-1185">Reference proteome</keyword>
<sequence>MNLSCYGREVGKKTKQMKMQHSLRQRRKLDCEVKLSFIGLYFDLSTVHVTVEFGAREGGERPQSLQKLCSSLPQAQEFSLNIGAHQWVMYISTMSFVY</sequence>
<dbReference type="EMBL" id="JACEIK010002561">
    <property type="protein sequence ID" value="MCD9637796.1"/>
    <property type="molecule type" value="Genomic_DNA"/>
</dbReference>
<proteinExistence type="predicted"/>
<organism evidence="1 2">
    <name type="scientific">Datura stramonium</name>
    <name type="common">Jimsonweed</name>
    <name type="synonym">Common thornapple</name>
    <dbReference type="NCBI Taxonomy" id="4076"/>
    <lineage>
        <taxon>Eukaryota</taxon>
        <taxon>Viridiplantae</taxon>
        <taxon>Streptophyta</taxon>
        <taxon>Embryophyta</taxon>
        <taxon>Tracheophyta</taxon>
        <taxon>Spermatophyta</taxon>
        <taxon>Magnoliopsida</taxon>
        <taxon>eudicotyledons</taxon>
        <taxon>Gunneridae</taxon>
        <taxon>Pentapetalae</taxon>
        <taxon>asterids</taxon>
        <taxon>lamiids</taxon>
        <taxon>Solanales</taxon>
        <taxon>Solanaceae</taxon>
        <taxon>Solanoideae</taxon>
        <taxon>Datureae</taxon>
        <taxon>Datura</taxon>
    </lineage>
</organism>
<evidence type="ECO:0000313" key="1">
    <source>
        <dbReference type="EMBL" id="MCD9637796.1"/>
    </source>
</evidence>
<dbReference type="Proteomes" id="UP000823775">
    <property type="component" value="Unassembled WGS sequence"/>
</dbReference>
<name>A0ABS8USG8_DATST</name>